<protein>
    <submittedName>
        <fullName evidence="1">Uncharacterized protein</fullName>
    </submittedName>
</protein>
<name>A0A8H5ESA6_9AGAR</name>
<dbReference type="Proteomes" id="UP000567179">
    <property type="component" value="Unassembled WGS sequence"/>
</dbReference>
<dbReference type="AlphaFoldDB" id="A0A8H5ESA6"/>
<comment type="caution">
    <text evidence="1">The sequence shown here is derived from an EMBL/GenBank/DDBJ whole genome shotgun (WGS) entry which is preliminary data.</text>
</comment>
<proteinExistence type="predicted"/>
<organism evidence="1 2">
    <name type="scientific">Psilocybe cf. subviscida</name>
    <dbReference type="NCBI Taxonomy" id="2480587"/>
    <lineage>
        <taxon>Eukaryota</taxon>
        <taxon>Fungi</taxon>
        <taxon>Dikarya</taxon>
        <taxon>Basidiomycota</taxon>
        <taxon>Agaricomycotina</taxon>
        <taxon>Agaricomycetes</taxon>
        <taxon>Agaricomycetidae</taxon>
        <taxon>Agaricales</taxon>
        <taxon>Agaricineae</taxon>
        <taxon>Strophariaceae</taxon>
        <taxon>Psilocybe</taxon>
    </lineage>
</organism>
<evidence type="ECO:0000313" key="2">
    <source>
        <dbReference type="Proteomes" id="UP000567179"/>
    </source>
</evidence>
<reference evidence="1 2" key="1">
    <citation type="journal article" date="2020" name="ISME J.">
        <title>Uncovering the hidden diversity of litter-decomposition mechanisms in mushroom-forming fungi.</title>
        <authorList>
            <person name="Floudas D."/>
            <person name="Bentzer J."/>
            <person name="Ahren D."/>
            <person name="Johansson T."/>
            <person name="Persson P."/>
            <person name="Tunlid A."/>
        </authorList>
    </citation>
    <scope>NUCLEOTIDE SEQUENCE [LARGE SCALE GENOMIC DNA]</scope>
    <source>
        <strain evidence="1 2">CBS 101986</strain>
    </source>
</reference>
<evidence type="ECO:0000313" key="1">
    <source>
        <dbReference type="EMBL" id="KAF5310570.1"/>
    </source>
</evidence>
<gene>
    <name evidence="1" type="ORF">D9619_008192</name>
</gene>
<dbReference type="EMBL" id="JAACJJ010000057">
    <property type="protein sequence ID" value="KAF5310570.1"/>
    <property type="molecule type" value="Genomic_DNA"/>
</dbReference>
<keyword evidence="2" id="KW-1185">Reference proteome</keyword>
<accession>A0A8H5ESA6</accession>
<dbReference type="OrthoDB" id="3145912at2759"/>
<sequence>MSTMTFRLNDLPVELQREIFLLAARSDRSTIRQLVWVARKVYAWIQPHIYEVVSLGNTDTSLFLRSMEYIPPKFFAAHARKMCLSVSVTAEDAERILRVCTGVVDLAFWVDYLGTFPNASIVPFISQLPLQRLSIEHSHFVSLFSASPKPQHAWCNTLTHLSIIFWTSEISSPSSELRSLCSLTHLALKMYDVCAPEDYVHQTLSACETLQVLVIFEHTTDAVEEAGRCDDPRVVYMDSPPQAILDWELQARGDEDCSWAMAEELIKQQAKQRSSSSHI</sequence>